<dbReference type="GO" id="GO:0003723">
    <property type="term" value="F:RNA binding"/>
    <property type="evidence" value="ECO:0007669"/>
    <property type="project" value="UniProtKB-UniRule"/>
</dbReference>
<dbReference type="CDD" id="cd00590">
    <property type="entry name" value="RRM_SF"/>
    <property type="match status" value="1"/>
</dbReference>
<evidence type="ECO:0000256" key="2">
    <source>
        <dbReference type="ARBA" id="ARBA00022771"/>
    </source>
</evidence>
<dbReference type="SMART" id="SM00360">
    <property type="entry name" value="RRM"/>
    <property type="match status" value="2"/>
</dbReference>
<keyword evidence="3 5" id="KW-0862">Zinc</keyword>
<dbReference type="PANTHER" id="PTHR48034">
    <property type="entry name" value="TRANSFORMER-2 SEX-DETERMINING PROTEIN-RELATED"/>
    <property type="match status" value="1"/>
</dbReference>
<evidence type="ECO:0000256" key="4">
    <source>
        <dbReference type="PROSITE-ProRule" id="PRU00176"/>
    </source>
</evidence>
<dbReference type="InterPro" id="IPR035979">
    <property type="entry name" value="RBD_domain_sf"/>
</dbReference>
<reference evidence="9 10" key="1">
    <citation type="journal article" date="2013" name="Curr. Biol.">
        <title>The Genome of the Foraminiferan Reticulomyxa filosa.</title>
        <authorList>
            <person name="Glockner G."/>
            <person name="Hulsmann N."/>
            <person name="Schleicher M."/>
            <person name="Noegel A.A."/>
            <person name="Eichinger L."/>
            <person name="Gallinger C."/>
            <person name="Pawlowski J."/>
            <person name="Sierra R."/>
            <person name="Euteneuer U."/>
            <person name="Pillet L."/>
            <person name="Moustafa A."/>
            <person name="Platzer M."/>
            <person name="Groth M."/>
            <person name="Szafranski K."/>
            <person name="Schliwa M."/>
        </authorList>
    </citation>
    <scope>NUCLEOTIDE SEQUENCE [LARGE SCALE GENOMIC DNA]</scope>
</reference>
<evidence type="ECO:0000256" key="1">
    <source>
        <dbReference type="ARBA" id="ARBA00022723"/>
    </source>
</evidence>
<dbReference type="Proteomes" id="UP000023152">
    <property type="component" value="Unassembled WGS sequence"/>
</dbReference>
<feature type="compositionally biased region" description="Low complexity" evidence="6">
    <location>
        <begin position="443"/>
        <end position="455"/>
    </location>
</feature>
<dbReference type="SUPFAM" id="SSF54928">
    <property type="entry name" value="RNA-binding domain, RBD"/>
    <property type="match status" value="1"/>
</dbReference>
<comment type="caution">
    <text evidence="9">The sequence shown here is derived from an EMBL/GenBank/DDBJ whole genome shotgun (WGS) entry which is preliminary data.</text>
</comment>
<sequence>MTNQNETKSNQILKIWCFFFFLRIQSNQNTIHTNIHKKDTCYAFLEFESGADGKRCLETLDRRILNGHTIRVGPASRRNPYLSLTNIYVEGLPKEWGDMELRKFFEGYGSINAARVLYDKYTNESKEVGFVHFDAQEVAHVAMEDWNGKKPYPEAPREFVIKFANKGKSERKIIMHQNYARSQTSYSRMGGVVQSSSSSSSSPPYEEQYTSDPWNGYFVNDRSTTHPKFNESCKYFTRGNCKRGNACFYRHDNAGDSYGFDQGFGYDEYYPPINNDANSNANGGNYNYNYNYNQGYDYGYNTYDPMYTPLPSYSSSLLPSQTPATSTHSVAYSSTMSQPSGMYAQYTHNTGDWGSYAAPPPPTQPTTAVGTAGTASATGVPPSAMLQPNQWSSYYQQSTAVHPSQTQILSSGVAPSQVTATSSTPSVSSTAGYTTQSSYYTLPTQPTAPNTVPTQTVPPPPPSAGYGGVRSTGGLSTVNTRYHPYQINSVQTQ</sequence>
<gene>
    <name evidence="9" type="ORF">RFI_12557</name>
</gene>
<dbReference type="InterPro" id="IPR050441">
    <property type="entry name" value="RBM"/>
</dbReference>
<feature type="zinc finger region" description="C3H1-type" evidence="5">
    <location>
        <begin position="227"/>
        <end position="254"/>
    </location>
</feature>
<proteinExistence type="predicted"/>
<keyword evidence="10" id="KW-1185">Reference proteome</keyword>
<accession>X6NE49</accession>
<dbReference type="EMBL" id="ASPP01009119">
    <property type="protein sequence ID" value="ETO24600.1"/>
    <property type="molecule type" value="Genomic_DNA"/>
</dbReference>
<evidence type="ECO:0000256" key="5">
    <source>
        <dbReference type="PROSITE-ProRule" id="PRU00723"/>
    </source>
</evidence>
<evidence type="ECO:0000313" key="9">
    <source>
        <dbReference type="EMBL" id="ETO24600.1"/>
    </source>
</evidence>
<dbReference type="InterPro" id="IPR000504">
    <property type="entry name" value="RRM_dom"/>
</dbReference>
<dbReference type="OrthoDB" id="21467at2759"/>
<dbReference type="PROSITE" id="PS50102">
    <property type="entry name" value="RRM"/>
    <property type="match status" value="1"/>
</dbReference>
<keyword evidence="4" id="KW-0694">RNA-binding</keyword>
<feature type="region of interest" description="Disordered" evidence="6">
    <location>
        <begin position="438"/>
        <end position="479"/>
    </location>
</feature>
<evidence type="ECO:0000256" key="6">
    <source>
        <dbReference type="SAM" id="MobiDB-lite"/>
    </source>
</evidence>
<keyword evidence="1 5" id="KW-0479">Metal-binding</keyword>
<protein>
    <submittedName>
        <fullName evidence="9">Polyadenylate-binding protein 1 isoform 1</fullName>
    </submittedName>
</protein>
<dbReference type="Gene3D" id="3.30.70.330">
    <property type="match status" value="2"/>
</dbReference>
<dbReference type="SMART" id="SM00356">
    <property type="entry name" value="ZnF_C3H1"/>
    <property type="match status" value="1"/>
</dbReference>
<dbReference type="PROSITE" id="PS50103">
    <property type="entry name" value="ZF_C3H1"/>
    <property type="match status" value="1"/>
</dbReference>
<feature type="domain" description="RRM" evidence="7">
    <location>
        <begin position="85"/>
        <end position="166"/>
    </location>
</feature>
<keyword evidence="2 5" id="KW-0863">Zinc-finger</keyword>
<dbReference type="Pfam" id="PF00076">
    <property type="entry name" value="RRM_1"/>
    <property type="match status" value="1"/>
</dbReference>
<dbReference type="AlphaFoldDB" id="X6NE49"/>
<dbReference type="GO" id="GO:0008270">
    <property type="term" value="F:zinc ion binding"/>
    <property type="evidence" value="ECO:0007669"/>
    <property type="project" value="UniProtKB-KW"/>
</dbReference>
<evidence type="ECO:0000259" key="8">
    <source>
        <dbReference type="PROSITE" id="PS50103"/>
    </source>
</evidence>
<evidence type="ECO:0000313" key="10">
    <source>
        <dbReference type="Proteomes" id="UP000023152"/>
    </source>
</evidence>
<dbReference type="InterPro" id="IPR036855">
    <property type="entry name" value="Znf_CCCH_sf"/>
</dbReference>
<evidence type="ECO:0000256" key="3">
    <source>
        <dbReference type="ARBA" id="ARBA00022833"/>
    </source>
</evidence>
<feature type="domain" description="C3H1-type" evidence="8">
    <location>
        <begin position="227"/>
        <end position="254"/>
    </location>
</feature>
<dbReference type="InterPro" id="IPR012677">
    <property type="entry name" value="Nucleotide-bd_a/b_plait_sf"/>
</dbReference>
<organism evidence="9 10">
    <name type="scientific">Reticulomyxa filosa</name>
    <dbReference type="NCBI Taxonomy" id="46433"/>
    <lineage>
        <taxon>Eukaryota</taxon>
        <taxon>Sar</taxon>
        <taxon>Rhizaria</taxon>
        <taxon>Retaria</taxon>
        <taxon>Foraminifera</taxon>
        <taxon>Monothalamids</taxon>
        <taxon>Reticulomyxidae</taxon>
        <taxon>Reticulomyxa</taxon>
    </lineage>
</organism>
<evidence type="ECO:0000259" key="7">
    <source>
        <dbReference type="PROSITE" id="PS50102"/>
    </source>
</evidence>
<dbReference type="Gene3D" id="4.10.1000.10">
    <property type="entry name" value="Zinc finger, CCCH-type"/>
    <property type="match status" value="1"/>
</dbReference>
<dbReference type="SUPFAM" id="SSF90229">
    <property type="entry name" value="CCCH zinc finger"/>
    <property type="match status" value="1"/>
</dbReference>
<name>X6NE49_RETFI</name>
<dbReference type="InterPro" id="IPR000571">
    <property type="entry name" value="Znf_CCCH"/>
</dbReference>